<evidence type="ECO:0000313" key="17">
    <source>
        <dbReference type="Proteomes" id="UP000694407"/>
    </source>
</evidence>
<keyword evidence="7" id="KW-0862">Zinc</keyword>
<dbReference type="SMART" id="SM00355">
    <property type="entry name" value="ZnF_C2H2"/>
    <property type="match status" value="4"/>
</dbReference>
<evidence type="ECO:0000256" key="9">
    <source>
        <dbReference type="ARBA" id="ARBA00023125"/>
    </source>
</evidence>
<evidence type="ECO:0000313" key="16">
    <source>
        <dbReference type="Ensembl" id="ENSMMMP00000001591.1"/>
    </source>
</evidence>
<reference evidence="16" key="2">
    <citation type="submission" date="2025-09" db="UniProtKB">
        <authorList>
            <consortium name="Ensembl"/>
        </authorList>
    </citation>
    <scope>IDENTIFICATION</scope>
</reference>
<evidence type="ECO:0000256" key="1">
    <source>
        <dbReference type="ARBA" id="ARBA00003767"/>
    </source>
</evidence>
<dbReference type="GO" id="GO:0008270">
    <property type="term" value="F:zinc ion binding"/>
    <property type="evidence" value="ECO:0007669"/>
    <property type="project" value="UniProtKB-KW"/>
</dbReference>
<comment type="function">
    <text evidence="1">May be involved in transcriptional regulation.</text>
</comment>
<protein>
    <recommendedName>
        <fullName evidence="12">Zinc finger protein 524</fullName>
    </recommendedName>
</protein>
<organism evidence="16 17">
    <name type="scientific">Marmota marmota marmota</name>
    <name type="common">Alpine marmot</name>
    <dbReference type="NCBI Taxonomy" id="9994"/>
    <lineage>
        <taxon>Eukaryota</taxon>
        <taxon>Metazoa</taxon>
        <taxon>Chordata</taxon>
        <taxon>Craniata</taxon>
        <taxon>Vertebrata</taxon>
        <taxon>Euteleostomi</taxon>
        <taxon>Mammalia</taxon>
        <taxon>Eutheria</taxon>
        <taxon>Euarchontoglires</taxon>
        <taxon>Glires</taxon>
        <taxon>Rodentia</taxon>
        <taxon>Sciuromorpha</taxon>
        <taxon>Sciuridae</taxon>
        <taxon>Xerinae</taxon>
        <taxon>Marmotini</taxon>
        <taxon>Marmota</taxon>
    </lineage>
</organism>
<accession>A0A8C5YN54</accession>
<name>A0A8C5YN54_MARMA</name>
<dbReference type="InterPro" id="IPR013087">
    <property type="entry name" value="Znf_C2H2_type"/>
</dbReference>
<keyword evidence="11" id="KW-0539">Nucleus</keyword>
<evidence type="ECO:0000256" key="12">
    <source>
        <dbReference type="ARBA" id="ARBA00068673"/>
    </source>
</evidence>
<dbReference type="Gene3D" id="3.30.160.60">
    <property type="entry name" value="Classic Zinc Finger"/>
    <property type="match status" value="4"/>
</dbReference>
<evidence type="ECO:0000259" key="15">
    <source>
        <dbReference type="PROSITE" id="PS50157"/>
    </source>
</evidence>
<evidence type="ECO:0000256" key="3">
    <source>
        <dbReference type="ARBA" id="ARBA00006991"/>
    </source>
</evidence>
<keyword evidence="9" id="KW-0238">DNA-binding</keyword>
<dbReference type="GO" id="GO:1990837">
    <property type="term" value="F:sequence-specific double-stranded DNA binding"/>
    <property type="evidence" value="ECO:0007669"/>
    <property type="project" value="Ensembl"/>
</dbReference>
<comment type="subcellular location">
    <subcellularLocation>
        <location evidence="2">Nucleus</location>
    </subcellularLocation>
</comment>
<keyword evidence="4" id="KW-0479">Metal-binding</keyword>
<dbReference type="PANTHER" id="PTHR24394">
    <property type="entry name" value="ZINC FINGER PROTEIN"/>
    <property type="match status" value="1"/>
</dbReference>
<dbReference type="GO" id="GO:0000981">
    <property type="term" value="F:DNA-binding transcription factor activity, RNA polymerase II-specific"/>
    <property type="evidence" value="ECO:0007669"/>
    <property type="project" value="TreeGrafter"/>
</dbReference>
<evidence type="ECO:0000256" key="7">
    <source>
        <dbReference type="ARBA" id="ARBA00022833"/>
    </source>
</evidence>
<feature type="domain" description="C2H2-type" evidence="15">
    <location>
        <begin position="172"/>
        <end position="199"/>
    </location>
</feature>
<proteinExistence type="inferred from homology"/>
<dbReference type="PANTHER" id="PTHR24394:SF48">
    <property type="entry name" value="ZINC FINGER PROTEIN 771"/>
    <property type="match status" value="1"/>
</dbReference>
<keyword evidence="17" id="KW-1185">Reference proteome</keyword>
<evidence type="ECO:0000256" key="10">
    <source>
        <dbReference type="ARBA" id="ARBA00023163"/>
    </source>
</evidence>
<evidence type="ECO:0000256" key="13">
    <source>
        <dbReference type="PROSITE-ProRule" id="PRU00042"/>
    </source>
</evidence>
<feature type="domain" description="C2H2-type" evidence="15">
    <location>
        <begin position="144"/>
        <end position="171"/>
    </location>
</feature>
<dbReference type="PROSITE" id="PS00028">
    <property type="entry name" value="ZINC_FINGER_C2H2_1"/>
    <property type="match status" value="4"/>
</dbReference>
<dbReference type="GeneTree" id="ENSGT00940000163198"/>
<reference evidence="16" key="1">
    <citation type="submission" date="2025-08" db="UniProtKB">
        <authorList>
            <consortium name="Ensembl"/>
        </authorList>
    </citation>
    <scope>IDENTIFICATION</scope>
</reference>
<evidence type="ECO:0000256" key="8">
    <source>
        <dbReference type="ARBA" id="ARBA00023015"/>
    </source>
</evidence>
<keyword evidence="10" id="KW-0804">Transcription</keyword>
<sequence length="332" mass="36168">MYEAPPTTSPAPSVPPVPVPPTSPLGPAPSCSPRLAEPAPPAQSAQRPRPEKRPFVPLPLALEGSAPGTRGGGRSGGPGPSRSTSLKQGGGPGSLMRPRELTSQVGSGGGSDLLLIDDQGVPYTVSERSAAGGPQGSVSRRAPHFCPVCLRAFPYLSDLERHSISHSELKPHECKDCGKTFKRSSHLRRHCNIHAGLRPFCCQLCPRRFREAGELAHHHRVHSGERPYQCPVCWLRFTEANTLRRHSKRKHPEALGMPLCPPDPRPETPWDEEEGIPATAGVCEEGPEGKEPALRGIPNNPTSRASLAWRQRMAQKKPLLLSYFHRTPKYYQ</sequence>
<feature type="compositionally biased region" description="Gly residues" evidence="14">
    <location>
        <begin position="69"/>
        <end position="79"/>
    </location>
</feature>
<dbReference type="Pfam" id="PF00096">
    <property type="entry name" value="zf-C2H2"/>
    <property type="match status" value="2"/>
</dbReference>
<dbReference type="Ensembl" id="ENSMMMT00000001779.1">
    <property type="protein sequence ID" value="ENSMMMP00000001591.1"/>
    <property type="gene ID" value="ENSMMMG00000001464.1"/>
</dbReference>
<dbReference type="SUPFAM" id="SSF57667">
    <property type="entry name" value="beta-beta-alpha zinc fingers"/>
    <property type="match status" value="2"/>
</dbReference>
<feature type="domain" description="C2H2-type" evidence="15">
    <location>
        <begin position="228"/>
        <end position="251"/>
    </location>
</feature>
<dbReference type="InterPro" id="IPR036236">
    <property type="entry name" value="Znf_C2H2_sf"/>
</dbReference>
<evidence type="ECO:0000256" key="5">
    <source>
        <dbReference type="ARBA" id="ARBA00022737"/>
    </source>
</evidence>
<dbReference type="GO" id="GO:0005634">
    <property type="term" value="C:nucleus"/>
    <property type="evidence" value="ECO:0007669"/>
    <property type="project" value="UniProtKB-SubCell"/>
</dbReference>
<feature type="region of interest" description="Disordered" evidence="14">
    <location>
        <begin position="248"/>
        <end position="271"/>
    </location>
</feature>
<dbReference type="PROSITE" id="PS50157">
    <property type="entry name" value="ZINC_FINGER_C2H2_2"/>
    <property type="match status" value="4"/>
</dbReference>
<keyword evidence="5" id="KW-0677">Repeat</keyword>
<evidence type="ECO:0000256" key="6">
    <source>
        <dbReference type="ARBA" id="ARBA00022771"/>
    </source>
</evidence>
<keyword evidence="6 13" id="KW-0863">Zinc-finger</keyword>
<feature type="domain" description="C2H2-type" evidence="15">
    <location>
        <begin position="200"/>
        <end position="227"/>
    </location>
</feature>
<comment type="similarity">
    <text evidence="3">Belongs to the krueppel C2H2-type zinc-finger protein family.</text>
</comment>
<dbReference type="Proteomes" id="UP000694407">
    <property type="component" value="Unplaced"/>
</dbReference>
<evidence type="ECO:0000256" key="4">
    <source>
        <dbReference type="ARBA" id="ARBA00022723"/>
    </source>
</evidence>
<dbReference type="Pfam" id="PF13912">
    <property type="entry name" value="zf-C2H2_6"/>
    <property type="match status" value="1"/>
</dbReference>
<dbReference type="FunFam" id="3.30.160.60:FF:001650">
    <property type="entry name" value="zinc finger protein 524"/>
    <property type="match status" value="1"/>
</dbReference>
<dbReference type="FunFam" id="3.30.160.60:FF:001670">
    <property type="entry name" value="Zinc finger protein 524"/>
    <property type="match status" value="1"/>
</dbReference>
<dbReference type="AlphaFoldDB" id="A0A8C5YN54"/>
<dbReference type="FunFam" id="3.30.160.60:FF:001463">
    <property type="entry name" value="zinc finger protein 524"/>
    <property type="match status" value="1"/>
</dbReference>
<evidence type="ECO:0000256" key="2">
    <source>
        <dbReference type="ARBA" id="ARBA00004123"/>
    </source>
</evidence>
<feature type="region of interest" description="Disordered" evidence="14">
    <location>
        <begin position="1"/>
        <end position="115"/>
    </location>
</feature>
<keyword evidence="8" id="KW-0805">Transcription regulation</keyword>
<evidence type="ECO:0000256" key="14">
    <source>
        <dbReference type="SAM" id="MobiDB-lite"/>
    </source>
</evidence>
<gene>
    <name evidence="16" type="primary">ZNF524</name>
</gene>
<evidence type="ECO:0000256" key="11">
    <source>
        <dbReference type="ARBA" id="ARBA00023242"/>
    </source>
</evidence>
<feature type="compositionally biased region" description="Pro residues" evidence="14">
    <location>
        <begin position="7"/>
        <end position="27"/>
    </location>
</feature>